<dbReference type="Proteomes" id="UP000692954">
    <property type="component" value="Unassembled WGS sequence"/>
</dbReference>
<keyword evidence="2" id="KW-1185">Reference proteome</keyword>
<gene>
    <name evidence="1" type="ORF">PSON_ATCC_30995.1.T0420267</name>
</gene>
<dbReference type="EMBL" id="CAJJDN010000042">
    <property type="protein sequence ID" value="CAD8081881.1"/>
    <property type="molecule type" value="Genomic_DNA"/>
</dbReference>
<reference evidence="1" key="1">
    <citation type="submission" date="2021-01" db="EMBL/GenBank/DDBJ databases">
        <authorList>
            <consortium name="Genoscope - CEA"/>
            <person name="William W."/>
        </authorList>
    </citation>
    <scope>NUCLEOTIDE SEQUENCE</scope>
</reference>
<protein>
    <submittedName>
        <fullName evidence="1">Uncharacterized protein</fullName>
    </submittedName>
</protein>
<name>A0A8S1MUU2_9CILI</name>
<organism evidence="1 2">
    <name type="scientific">Paramecium sonneborni</name>
    <dbReference type="NCBI Taxonomy" id="65129"/>
    <lineage>
        <taxon>Eukaryota</taxon>
        <taxon>Sar</taxon>
        <taxon>Alveolata</taxon>
        <taxon>Ciliophora</taxon>
        <taxon>Intramacronucleata</taxon>
        <taxon>Oligohymenophorea</taxon>
        <taxon>Peniculida</taxon>
        <taxon>Parameciidae</taxon>
        <taxon>Paramecium</taxon>
    </lineage>
</organism>
<accession>A0A8S1MUU2</accession>
<evidence type="ECO:0000313" key="1">
    <source>
        <dbReference type="EMBL" id="CAD8081881.1"/>
    </source>
</evidence>
<evidence type="ECO:0000313" key="2">
    <source>
        <dbReference type="Proteomes" id="UP000692954"/>
    </source>
</evidence>
<proteinExistence type="predicted"/>
<comment type="caution">
    <text evidence="1">The sequence shown here is derived from an EMBL/GenBank/DDBJ whole genome shotgun (WGS) entry which is preliminary data.</text>
</comment>
<sequence length="52" mass="6231">MSVLKMIMLSLWNLQQKICANLYVESKSKRNQIQKLYERYFVVQNSKDVGTY</sequence>
<dbReference type="AlphaFoldDB" id="A0A8S1MUU2"/>